<dbReference type="HOGENOM" id="CLU_1819543_0_0_1"/>
<dbReference type="EMBL" id="JH598253">
    <property type="status" value="NOT_ANNOTATED_CDS"/>
    <property type="molecule type" value="Genomic_DNA"/>
</dbReference>
<reference evidence="1" key="2">
    <citation type="submission" date="2015-06" db="UniProtKB">
        <authorList>
            <consortium name="EnsemblProtists"/>
        </authorList>
    </citation>
    <scope>IDENTIFICATION</scope>
    <source>
        <strain evidence="1">Emoy2</strain>
    </source>
</reference>
<proteinExistence type="predicted"/>
<reference evidence="2" key="1">
    <citation type="journal article" date="2010" name="Science">
        <title>Signatures of adaptation to obligate biotrophy in the Hyaloperonospora arabidopsidis genome.</title>
        <authorList>
            <person name="Baxter L."/>
            <person name="Tripathy S."/>
            <person name="Ishaque N."/>
            <person name="Boot N."/>
            <person name="Cabral A."/>
            <person name="Kemen E."/>
            <person name="Thines M."/>
            <person name="Ah-Fong A."/>
            <person name="Anderson R."/>
            <person name="Badejoko W."/>
            <person name="Bittner-Eddy P."/>
            <person name="Boore J.L."/>
            <person name="Chibucos M.C."/>
            <person name="Coates M."/>
            <person name="Dehal P."/>
            <person name="Delehaunty K."/>
            <person name="Dong S."/>
            <person name="Downton P."/>
            <person name="Dumas B."/>
            <person name="Fabro G."/>
            <person name="Fronick C."/>
            <person name="Fuerstenberg S.I."/>
            <person name="Fulton L."/>
            <person name="Gaulin E."/>
            <person name="Govers F."/>
            <person name="Hughes L."/>
            <person name="Humphray S."/>
            <person name="Jiang R.H."/>
            <person name="Judelson H."/>
            <person name="Kamoun S."/>
            <person name="Kyung K."/>
            <person name="Meijer H."/>
            <person name="Minx P."/>
            <person name="Morris P."/>
            <person name="Nelson J."/>
            <person name="Phuntumart V."/>
            <person name="Qutob D."/>
            <person name="Rehmany A."/>
            <person name="Rougon-Cardoso A."/>
            <person name="Ryden P."/>
            <person name="Torto-Alalibo T."/>
            <person name="Studholme D."/>
            <person name="Wang Y."/>
            <person name="Win J."/>
            <person name="Wood J."/>
            <person name="Clifton S.W."/>
            <person name="Rogers J."/>
            <person name="Van den Ackerveken G."/>
            <person name="Jones J.D."/>
            <person name="McDowell J.M."/>
            <person name="Beynon J."/>
            <person name="Tyler B.M."/>
        </authorList>
    </citation>
    <scope>NUCLEOTIDE SEQUENCE [LARGE SCALE GENOMIC DNA]</scope>
    <source>
        <strain evidence="2">Emoy2</strain>
    </source>
</reference>
<evidence type="ECO:0000313" key="2">
    <source>
        <dbReference type="Proteomes" id="UP000011713"/>
    </source>
</evidence>
<dbReference type="VEuPathDB" id="FungiDB:HpaG801180"/>
<name>M4B4I1_HYAAE</name>
<dbReference type="Proteomes" id="UP000011713">
    <property type="component" value="Unassembled WGS sequence"/>
</dbReference>
<protein>
    <submittedName>
        <fullName evidence="1">Uncharacterized protein</fullName>
    </submittedName>
</protein>
<organism evidence="1 2">
    <name type="scientific">Hyaloperonospora arabidopsidis (strain Emoy2)</name>
    <name type="common">Downy mildew agent</name>
    <name type="synonym">Peronospora arabidopsidis</name>
    <dbReference type="NCBI Taxonomy" id="559515"/>
    <lineage>
        <taxon>Eukaryota</taxon>
        <taxon>Sar</taxon>
        <taxon>Stramenopiles</taxon>
        <taxon>Oomycota</taxon>
        <taxon>Peronosporomycetes</taxon>
        <taxon>Peronosporales</taxon>
        <taxon>Peronosporaceae</taxon>
        <taxon>Hyaloperonospora</taxon>
    </lineage>
</organism>
<sequence>MSTDLSSDFDCDIISSLEKITFKDGIDQKDTNHIVCAVSQSDDDYQLHTLVNGVSVVCEATVSAEAIFSFSAILELEELSFYEFDNSLKFGDLSDVMVIRPDIIELNSSSLFDEAFWRTQKRHPVCVLSHQYWETFMIPFIP</sequence>
<evidence type="ECO:0000313" key="1">
    <source>
        <dbReference type="EnsemblProtists" id="HpaP801180"/>
    </source>
</evidence>
<dbReference type="InParanoid" id="M4B4I1"/>
<dbReference type="AlphaFoldDB" id="M4B4I1"/>
<accession>M4B4I1</accession>
<dbReference type="OMA" id="SHQYWET"/>
<dbReference type="EnsemblProtists" id="HpaT801180">
    <property type="protein sequence ID" value="HpaP801180"/>
    <property type="gene ID" value="HpaG801180"/>
</dbReference>
<keyword evidence="2" id="KW-1185">Reference proteome</keyword>